<organism evidence="2 3">
    <name type="scientific">Thermoflexus hugenholtzii JAD2</name>
    <dbReference type="NCBI Taxonomy" id="877466"/>
    <lineage>
        <taxon>Bacteria</taxon>
        <taxon>Bacillati</taxon>
        <taxon>Chloroflexota</taxon>
        <taxon>Thermoflexia</taxon>
        <taxon>Thermoflexales</taxon>
        <taxon>Thermoflexaceae</taxon>
        <taxon>Thermoflexus</taxon>
    </lineage>
</organism>
<evidence type="ECO:0000313" key="3">
    <source>
        <dbReference type="Proteomes" id="UP000197025"/>
    </source>
</evidence>
<dbReference type="AlphaFoldDB" id="A0A212R333"/>
<dbReference type="OrthoDB" id="1814621at2"/>
<dbReference type="InParanoid" id="A0A212R333"/>
<evidence type="ECO:0000256" key="1">
    <source>
        <dbReference type="SAM" id="Phobius"/>
    </source>
</evidence>
<sequence>MDPRLRALTRRIGGWLIPLWVWFLWLHQAWPARVFFTRAPAGEDTLEVMWALAWYRRALLELHTSPLFHPFAFAPQGWHVAKLHHGPFLIALMLPGALLGGDAFAVHFFGWLVYSLAFLGVFRLTYHFSRDRGLATAAGVAYALFHGSYAAMRIYGDHLPVAAASLAWMAWALERARAMGWSPRALRRAGILWGLGIAGTPYLVLLGGALALVYMWGAWRRKRLGRFLLYGIGVAAAMGGPWLGLWVHAIRQDQMLGQTLETARGNGYPWADALTWNPYHPGSGHLPRTDRPILTLGLVPAGSSLIGLGWSAIAGRRLRSRRLLRAAALGALLATGIALRADAPLSIPEIPAIQRVYEGIWRIGHVRKPELFREPSLPGEWAHQALTPLLLLWAVVPFYEAAGTVWRFIALTALGLFVGGAEAWSRIAPRGFRWGLAALWLGEALMRPIPTLPWPYAVHPAFEWLRRNPEPGAVIDVFADHTPGLHLSRVTVMATEYHRRPTLSGFPPFHPRWIEALQRGRGLLFRHRPDWLGRHGFRFLVVHHPPPDWWKWGWPFSLEGCFEPPSVPSPWDYPICIFRIPDRGEPEITNLLLLSGWSGPEAWGIWAEGTEAEALVLAEAGGGPATLELEAFPLCRAGEPQRLEVLFNGRRLGEESFPDCGERRIRWEIPAGAIRRGVNEVRFRFAYAVSPHAGDLRPLAVGFRRIWIFEKRAPSRP</sequence>
<gene>
    <name evidence="2" type="ORF">SAMN02746019_00000900</name>
</gene>
<proteinExistence type="predicted"/>
<feature type="transmembrane region" description="Helical" evidence="1">
    <location>
        <begin position="134"/>
        <end position="152"/>
    </location>
</feature>
<evidence type="ECO:0000313" key="2">
    <source>
        <dbReference type="EMBL" id="SNB66281.1"/>
    </source>
</evidence>
<name>A0A212R333_9CHLR</name>
<keyword evidence="1" id="KW-0812">Transmembrane</keyword>
<feature type="transmembrane region" description="Helical" evidence="1">
    <location>
        <begin position="103"/>
        <end position="122"/>
    </location>
</feature>
<keyword evidence="1" id="KW-1133">Transmembrane helix</keyword>
<dbReference type="Proteomes" id="UP000197025">
    <property type="component" value="Unassembled WGS sequence"/>
</dbReference>
<reference evidence="3" key="1">
    <citation type="submission" date="2017-06" db="EMBL/GenBank/DDBJ databases">
        <authorList>
            <person name="Varghese N."/>
            <person name="Submissions S."/>
        </authorList>
    </citation>
    <scope>NUCLEOTIDE SEQUENCE [LARGE SCALE GENOMIC DNA]</scope>
    <source>
        <strain evidence="3">JAD2</strain>
    </source>
</reference>
<dbReference type="EMBL" id="FYEK01000028">
    <property type="protein sequence ID" value="SNB66281.1"/>
    <property type="molecule type" value="Genomic_DNA"/>
</dbReference>
<protein>
    <submittedName>
        <fullName evidence="2">4-amino-4-deoxy-L-arabinose transferase</fullName>
    </submittedName>
</protein>
<keyword evidence="3" id="KW-1185">Reference proteome</keyword>
<feature type="transmembrane region" description="Helical" evidence="1">
    <location>
        <begin position="227"/>
        <end position="247"/>
    </location>
</feature>
<dbReference type="RefSeq" id="WP_088571345.1">
    <property type="nucleotide sequence ID" value="NZ_FYEK01000028.1"/>
</dbReference>
<feature type="transmembrane region" description="Helical" evidence="1">
    <location>
        <begin position="293"/>
        <end position="315"/>
    </location>
</feature>
<dbReference type="GO" id="GO:0016740">
    <property type="term" value="F:transferase activity"/>
    <property type="evidence" value="ECO:0007669"/>
    <property type="project" value="UniProtKB-KW"/>
</dbReference>
<feature type="transmembrane region" description="Helical" evidence="1">
    <location>
        <begin position="191"/>
        <end position="215"/>
    </location>
</feature>
<keyword evidence="1" id="KW-0472">Membrane</keyword>
<feature type="transmembrane region" description="Helical" evidence="1">
    <location>
        <begin position="12"/>
        <end position="30"/>
    </location>
</feature>
<keyword evidence="2" id="KW-0808">Transferase</keyword>
<accession>A0A212R333</accession>